<dbReference type="Pfam" id="PF00881">
    <property type="entry name" value="Nitroreductase"/>
    <property type="match status" value="1"/>
</dbReference>
<dbReference type="EMBL" id="CP012752">
    <property type="protein sequence ID" value="ALG09632.1"/>
    <property type="molecule type" value="Genomic_DNA"/>
</dbReference>
<feature type="domain" description="Nitroreductase" evidence="1">
    <location>
        <begin position="4"/>
        <end position="175"/>
    </location>
</feature>
<dbReference type="AlphaFoldDB" id="A0A0N9I4R7"/>
<dbReference type="InterPro" id="IPR020051">
    <property type="entry name" value="SagB-type_dehydrogenase"/>
</dbReference>
<dbReference type="PANTHER" id="PTHR43745:SF2">
    <property type="entry name" value="NITROREDUCTASE MJ1384-RELATED"/>
    <property type="match status" value="1"/>
</dbReference>
<name>A0A0N9I4R7_9PSEU</name>
<proteinExistence type="predicted"/>
<gene>
    <name evidence="2" type="ORF">AOZ06_24440</name>
</gene>
<dbReference type="SUPFAM" id="SSF55469">
    <property type="entry name" value="FMN-dependent nitroreductase-like"/>
    <property type="match status" value="1"/>
</dbReference>
<evidence type="ECO:0000313" key="2">
    <source>
        <dbReference type="EMBL" id="ALG09632.1"/>
    </source>
</evidence>
<dbReference type="KEGG" id="kphy:AOZ06_24440"/>
<dbReference type="Proteomes" id="UP000063699">
    <property type="component" value="Chromosome"/>
</dbReference>
<dbReference type="GO" id="GO:0016491">
    <property type="term" value="F:oxidoreductase activity"/>
    <property type="evidence" value="ECO:0007669"/>
    <property type="project" value="InterPro"/>
</dbReference>
<dbReference type="Gene3D" id="3.40.109.10">
    <property type="entry name" value="NADH Oxidase"/>
    <property type="match status" value="1"/>
</dbReference>
<protein>
    <recommendedName>
        <fullName evidence="1">Nitroreductase domain-containing protein</fullName>
    </recommendedName>
</protein>
<dbReference type="CDD" id="cd02142">
    <property type="entry name" value="McbC_SagB-like_oxidoreductase"/>
    <property type="match status" value="1"/>
</dbReference>
<accession>A0A0N9I4R7</accession>
<dbReference type="InterPro" id="IPR052544">
    <property type="entry name" value="Bacteriocin_Proc_Enz"/>
</dbReference>
<keyword evidence="3" id="KW-1185">Reference proteome</keyword>
<dbReference type="InterPro" id="IPR029479">
    <property type="entry name" value="Nitroreductase"/>
</dbReference>
<organism evidence="2 3">
    <name type="scientific">Kibdelosporangium phytohabitans</name>
    <dbReference type="NCBI Taxonomy" id="860235"/>
    <lineage>
        <taxon>Bacteria</taxon>
        <taxon>Bacillati</taxon>
        <taxon>Actinomycetota</taxon>
        <taxon>Actinomycetes</taxon>
        <taxon>Pseudonocardiales</taxon>
        <taxon>Pseudonocardiaceae</taxon>
        <taxon>Kibdelosporangium</taxon>
    </lineage>
</organism>
<evidence type="ECO:0000313" key="3">
    <source>
        <dbReference type="Proteomes" id="UP000063699"/>
    </source>
</evidence>
<dbReference type="InterPro" id="IPR000415">
    <property type="entry name" value="Nitroreductase-like"/>
</dbReference>
<evidence type="ECO:0000259" key="1">
    <source>
        <dbReference type="Pfam" id="PF00881"/>
    </source>
</evidence>
<dbReference type="STRING" id="860235.AOZ06_24440"/>
<dbReference type="PANTHER" id="PTHR43745">
    <property type="entry name" value="NITROREDUCTASE MJ1384-RELATED"/>
    <property type="match status" value="1"/>
</dbReference>
<sequence>MFAGQPVSMDQLATVLFYTFGPQGFIDGGMFGVQQGRVSPSAGGRHEVECYVAAHDVHGVPPGLYHYSPRQHALEALPGDVSRDTIAEVAYHRKPSYEGAFTIFTTAVARRLSWKYRHPRAYRLWMFDAGHYGQTYALTCTALGSSAFQTIAFTDSVVEQLLGVDPDEEFAVYLLSGGVRPGTADFCRSIPAHHRPV</sequence>
<reference evidence="2 3" key="1">
    <citation type="submission" date="2015-07" db="EMBL/GenBank/DDBJ databases">
        <title>Genome sequencing of Kibdelosporangium phytohabitans.</title>
        <authorList>
            <person name="Qin S."/>
            <person name="Xing K."/>
        </authorList>
    </citation>
    <scope>NUCLEOTIDE SEQUENCE [LARGE SCALE GENOMIC DNA]</scope>
    <source>
        <strain evidence="2 3">KLBMP1111</strain>
    </source>
</reference>
<dbReference type="NCBIfam" id="TIGR03605">
    <property type="entry name" value="antibiot_sagB"/>
    <property type="match status" value="1"/>
</dbReference>